<dbReference type="STRING" id="1802115.A2756_04795"/>
<sequence>MEEELVEQEEGEQEELGQELVEQEEGEQEELGQELVALETALANFVTPSNQRHSPTWYKK</sequence>
<dbReference type="AlphaFoldDB" id="A0A1G2G161"/>
<gene>
    <name evidence="2" type="ORF">A2756_04795</name>
</gene>
<accession>A0A1G2G161</accession>
<organism evidence="2 3">
    <name type="scientific">Candidatus Ryanbacteria bacterium RIFCSPHIGHO2_01_FULL_48_27</name>
    <dbReference type="NCBI Taxonomy" id="1802115"/>
    <lineage>
        <taxon>Bacteria</taxon>
        <taxon>Candidatus Ryaniibacteriota</taxon>
    </lineage>
</organism>
<comment type="caution">
    <text evidence="2">The sequence shown here is derived from an EMBL/GenBank/DDBJ whole genome shotgun (WGS) entry which is preliminary data.</text>
</comment>
<dbReference type="Proteomes" id="UP000177785">
    <property type="component" value="Unassembled WGS sequence"/>
</dbReference>
<name>A0A1G2G161_9BACT</name>
<dbReference type="EMBL" id="MHNL01000032">
    <property type="protein sequence ID" value="OGZ43600.1"/>
    <property type="molecule type" value="Genomic_DNA"/>
</dbReference>
<protein>
    <submittedName>
        <fullName evidence="2">Uncharacterized protein</fullName>
    </submittedName>
</protein>
<evidence type="ECO:0000313" key="3">
    <source>
        <dbReference type="Proteomes" id="UP000177785"/>
    </source>
</evidence>
<reference evidence="2 3" key="1">
    <citation type="journal article" date="2016" name="Nat. Commun.">
        <title>Thousands of microbial genomes shed light on interconnected biogeochemical processes in an aquifer system.</title>
        <authorList>
            <person name="Anantharaman K."/>
            <person name="Brown C.T."/>
            <person name="Hug L.A."/>
            <person name="Sharon I."/>
            <person name="Castelle C.J."/>
            <person name="Probst A.J."/>
            <person name="Thomas B.C."/>
            <person name="Singh A."/>
            <person name="Wilkins M.J."/>
            <person name="Karaoz U."/>
            <person name="Brodie E.L."/>
            <person name="Williams K.H."/>
            <person name="Hubbard S.S."/>
            <person name="Banfield J.F."/>
        </authorList>
    </citation>
    <scope>NUCLEOTIDE SEQUENCE [LARGE SCALE GENOMIC DNA]</scope>
</reference>
<evidence type="ECO:0000256" key="1">
    <source>
        <dbReference type="SAM" id="MobiDB-lite"/>
    </source>
</evidence>
<evidence type="ECO:0000313" key="2">
    <source>
        <dbReference type="EMBL" id="OGZ43600.1"/>
    </source>
</evidence>
<feature type="region of interest" description="Disordered" evidence="1">
    <location>
        <begin position="1"/>
        <end position="32"/>
    </location>
</feature>
<proteinExistence type="predicted"/>